<evidence type="ECO:0000259" key="11">
    <source>
        <dbReference type="SMART" id="SM01185"/>
    </source>
</evidence>
<sequence>MAIRKVVLGGRAALVETDPPDWRRTVRCARAQDRGSDELPYNTRPKSGTKPVKVIASSLRKGNVVEREDGKLYVILSAENIHPGKGTPVTQLDMRRISDGVKVSDRYRTTEQVERAFVEEREHTFLYSDDEGFHFMNPESFDQVAVPESVVGDSAPYLQEGMAVQVAIYNDLAISIELPQRAIYEVTDTEPTTKGQTASSSYKPAVLSNGVRTLVPPHIAPGTRIVVMTADGSYVERAKD</sequence>
<dbReference type="AlphaFoldDB" id="A0A3A1WHK0"/>
<comment type="caution">
    <text evidence="12">The sequence shown here is derived from an EMBL/GenBank/DDBJ whole genome shotgun (WGS) entry which is preliminary data.</text>
</comment>
<evidence type="ECO:0000256" key="5">
    <source>
        <dbReference type="ARBA" id="ARBA00022768"/>
    </source>
</evidence>
<dbReference type="NCBIfam" id="TIGR00038">
    <property type="entry name" value="efp"/>
    <property type="match status" value="1"/>
</dbReference>
<evidence type="ECO:0000256" key="4">
    <source>
        <dbReference type="ARBA" id="ARBA00022490"/>
    </source>
</evidence>
<dbReference type="InterPro" id="IPR008991">
    <property type="entry name" value="Translation_prot_SH3-like_sf"/>
</dbReference>
<evidence type="ECO:0000256" key="2">
    <source>
        <dbReference type="ARBA" id="ARBA00004815"/>
    </source>
</evidence>
<dbReference type="NCBIfam" id="NF001810">
    <property type="entry name" value="PRK00529.1"/>
    <property type="match status" value="1"/>
</dbReference>
<dbReference type="SMART" id="SM00841">
    <property type="entry name" value="Elong-fact-P_C"/>
    <property type="match status" value="1"/>
</dbReference>
<dbReference type="Pfam" id="PF01132">
    <property type="entry name" value="EFP"/>
    <property type="match status" value="1"/>
</dbReference>
<dbReference type="InterPro" id="IPR011768">
    <property type="entry name" value="Transl_elongation_fac_P"/>
</dbReference>
<dbReference type="GO" id="GO:0005829">
    <property type="term" value="C:cytosol"/>
    <property type="evidence" value="ECO:0007669"/>
    <property type="project" value="UniProtKB-ARBA"/>
</dbReference>
<reference evidence="13" key="1">
    <citation type="submission" date="2018-09" db="EMBL/GenBank/DDBJ databases">
        <authorList>
            <person name="Tuo L."/>
        </authorList>
    </citation>
    <scope>NUCLEOTIDE SEQUENCE [LARGE SCALE GENOMIC DNA]</scope>
    <source>
        <strain evidence="13">M2BS4Y-1</strain>
    </source>
</reference>
<keyword evidence="6 7" id="KW-0648">Protein biosynthesis</keyword>
<evidence type="ECO:0000259" key="10">
    <source>
        <dbReference type="SMART" id="SM00841"/>
    </source>
</evidence>
<dbReference type="EMBL" id="QYRN01000006">
    <property type="protein sequence ID" value="RIY00083.1"/>
    <property type="molecule type" value="Genomic_DNA"/>
</dbReference>
<dbReference type="Pfam" id="PF08207">
    <property type="entry name" value="EFP_N"/>
    <property type="match status" value="1"/>
</dbReference>
<comment type="function">
    <text evidence="7">Involved in peptide bond synthesis. Stimulates efficient translation and peptide-bond synthesis on native or reconstituted 70S ribosomes in vitro. Probably functions indirectly by altering the affinity of the ribosome for aminoacyl-tRNA, thus increasing their reactivity as acceptors for peptidyl transferase.</text>
</comment>
<comment type="pathway">
    <text evidence="2 7">Protein biosynthesis; polypeptide chain elongation.</text>
</comment>
<dbReference type="InterPro" id="IPR013185">
    <property type="entry name" value="Transl_elong_KOW-like"/>
</dbReference>
<dbReference type="InterPro" id="IPR013852">
    <property type="entry name" value="Transl_elong_P/YeiP_CS"/>
</dbReference>
<dbReference type="InterPro" id="IPR001059">
    <property type="entry name" value="Transl_elong_P/YeiP_cen"/>
</dbReference>
<evidence type="ECO:0000313" key="12">
    <source>
        <dbReference type="EMBL" id="RIY00083.1"/>
    </source>
</evidence>
<evidence type="ECO:0000256" key="8">
    <source>
        <dbReference type="NCBIfam" id="TIGR00038"/>
    </source>
</evidence>
<keyword evidence="4 7" id="KW-0963">Cytoplasm</keyword>
<proteinExistence type="inferred from homology"/>
<dbReference type="SUPFAM" id="SSF50104">
    <property type="entry name" value="Translation proteins SH3-like domain"/>
    <property type="match status" value="1"/>
</dbReference>
<feature type="domain" description="Translation elongation factor P/YeiP central" evidence="11">
    <location>
        <begin position="120"/>
        <end position="174"/>
    </location>
</feature>
<name>A0A3A1WHK0_9HYPH</name>
<feature type="domain" description="Elongation factor P C-terminal" evidence="10">
    <location>
        <begin position="182"/>
        <end position="237"/>
    </location>
</feature>
<dbReference type="InterPro" id="IPR020599">
    <property type="entry name" value="Transl_elong_fac_P/YeiP"/>
</dbReference>
<gene>
    <name evidence="7 12" type="primary">efp</name>
    <name evidence="12" type="ORF">D3218_12355</name>
</gene>
<dbReference type="PANTHER" id="PTHR30053">
    <property type="entry name" value="ELONGATION FACTOR P"/>
    <property type="match status" value="1"/>
</dbReference>
<evidence type="ECO:0000256" key="9">
    <source>
        <dbReference type="RuleBase" id="RU004389"/>
    </source>
</evidence>
<dbReference type="GO" id="GO:0043043">
    <property type="term" value="P:peptide biosynthetic process"/>
    <property type="evidence" value="ECO:0007669"/>
    <property type="project" value="InterPro"/>
</dbReference>
<dbReference type="FunFam" id="2.40.50.140:FF:000004">
    <property type="entry name" value="Elongation factor P"/>
    <property type="match status" value="1"/>
</dbReference>
<keyword evidence="5 7" id="KW-0251">Elongation factor</keyword>
<dbReference type="UniPathway" id="UPA00345"/>
<dbReference type="Pfam" id="PF09285">
    <property type="entry name" value="Elong-fact-P_C"/>
    <property type="match status" value="1"/>
</dbReference>
<dbReference type="OrthoDB" id="9801844at2"/>
<dbReference type="Proteomes" id="UP000265750">
    <property type="component" value="Unassembled WGS sequence"/>
</dbReference>
<dbReference type="PANTHER" id="PTHR30053:SF14">
    <property type="entry name" value="TRANSLATION ELONGATION FACTOR KOW-LIKE DOMAIN-CONTAINING PROTEIN"/>
    <property type="match status" value="1"/>
</dbReference>
<dbReference type="InterPro" id="IPR012340">
    <property type="entry name" value="NA-bd_OB-fold"/>
</dbReference>
<dbReference type="CDD" id="cd04470">
    <property type="entry name" value="S1_EF-P_repeat_1"/>
    <property type="match status" value="1"/>
</dbReference>
<dbReference type="CDD" id="cd05794">
    <property type="entry name" value="S1_EF-P_repeat_2"/>
    <property type="match status" value="1"/>
</dbReference>
<protein>
    <recommendedName>
        <fullName evidence="7 8">Elongation factor P</fullName>
        <shortName evidence="7">EF-P</shortName>
    </recommendedName>
</protein>
<evidence type="ECO:0000256" key="7">
    <source>
        <dbReference type="HAMAP-Rule" id="MF_00141"/>
    </source>
</evidence>
<dbReference type="HAMAP" id="MF_00141">
    <property type="entry name" value="EF_P"/>
    <property type="match status" value="1"/>
</dbReference>
<dbReference type="InterPro" id="IPR014722">
    <property type="entry name" value="Rib_uL2_dom2"/>
</dbReference>
<organism evidence="12 13">
    <name type="scientific">Aureimonas flava</name>
    <dbReference type="NCBI Taxonomy" id="2320271"/>
    <lineage>
        <taxon>Bacteria</taxon>
        <taxon>Pseudomonadati</taxon>
        <taxon>Pseudomonadota</taxon>
        <taxon>Alphaproteobacteria</taxon>
        <taxon>Hyphomicrobiales</taxon>
        <taxon>Aurantimonadaceae</taxon>
        <taxon>Aureimonas</taxon>
    </lineage>
</organism>
<accession>A0A3A1WHK0</accession>
<evidence type="ECO:0000256" key="3">
    <source>
        <dbReference type="ARBA" id="ARBA00009479"/>
    </source>
</evidence>
<evidence type="ECO:0000313" key="13">
    <source>
        <dbReference type="Proteomes" id="UP000265750"/>
    </source>
</evidence>
<dbReference type="PROSITE" id="PS01275">
    <property type="entry name" value="EFP"/>
    <property type="match status" value="1"/>
</dbReference>
<dbReference type="Gene3D" id="2.30.30.30">
    <property type="match status" value="1"/>
</dbReference>
<evidence type="ECO:0000256" key="6">
    <source>
        <dbReference type="ARBA" id="ARBA00022917"/>
    </source>
</evidence>
<dbReference type="InterPro" id="IPR015365">
    <property type="entry name" value="Elong-fact-P_C"/>
</dbReference>
<dbReference type="SUPFAM" id="SSF50249">
    <property type="entry name" value="Nucleic acid-binding proteins"/>
    <property type="match status" value="2"/>
</dbReference>
<comment type="similarity">
    <text evidence="3 7 9">Belongs to the elongation factor P family.</text>
</comment>
<dbReference type="GO" id="GO:0003746">
    <property type="term" value="F:translation elongation factor activity"/>
    <property type="evidence" value="ECO:0007669"/>
    <property type="project" value="UniProtKB-UniRule"/>
</dbReference>
<comment type="subcellular location">
    <subcellularLocation>
        <location evidence="1 7">Cytoplasm</location>
    </subcellularLocation>
</comment>
<dbReference type="SMART" id="SM01185">
    <property type="entry name" value="EFP"/>
    <property type="match status" value="1"/>
</dbReference>
<keyword evidence="13" id="KW-1185">Reference proteome</keyword>
<dbReference type="Gene3D" id="2.40.50.140">
    <property type="entry name" value="Nucleic acid-binding proteins"/>
    <property type="match status" value="2"/>
</dbReference>
<evidence type="ECO:0000256" key="1">
    <source>
        <dbReference type="ARBA" id="ARBA00004496"/>
    </source>
</evidence>
<dbReference type="FunFam" id="2.40.50.140:FF:000009">
    <property type="entry name" value="Elongation factor P"/>
    <property type="match status" value="1"/>
</dbReference>